<accession>A0AAF3FEB4</accession>
<feature type="region of interest" description="Disordered" evidence="1">
    <location>
        <begin position="109"/>
        <end position="138"/>
    </location>
</feature>
<dbReference type="WBParaSite" id="MBELARI_LOCUS4246.1">
    <property type="protein sequence ID" value="MBELARI_LOCUS4246.1"/>
    <property type="gene ID" value="MBELARI_LOCUS4246"/>
</dbReference>
<keyword evidence="2" id="KW-1185">Reference proteome</keyword>
<protein>
    <submittedName>
        <fullName evidence="3">Uncharacterized protein</fullName>
    </submittedName>
</protein>
<dbReference type="AlphaFoldDB" id="A0AAF3FEB4"/>
<reference evidence="3" key="1">
    <citation type="submission" date="2024-02" db="UniProtKB">
        <authorList>
            <consortium name="WormBaseParasite"/>
        </authorList>
    </citation>
    <scope>IDENTIFICATION</scope>
</reference>
<feature type="compositionally biased region" description="Polar residues" evidence="1">
    <location>
        <begin position="224"/>
        <end position="237"/>
    </location>
</feature>
<name>A0AAF3FEB4_9BILA</name>
<sequence>MLVHRRRGWNSKCHSIPVPHPAALRIPGIAQPLPQKWFVDTATYGHSKQNVLYTIYPNLAVTREVISMEKNFDFSYAGEFVLLPALHSDSIFINHLAEQAPISCDQHAAHRAHTPPIRDNEGMDPPLQSLPGNESESNQCDFVTNQMANLQGSNGNFMESLRVRQNSRRSQSCSEGAVEASAQMLDDLLTIQRQPITGINGHSQRPAAMIVAPPFEDAFPRTPMQATTTSRTPMQATSRIPMRVTPRPIFQTCHIDETRPQNVPVRKVRPLSILPSLMQMPVRGPRIPTIAFSPVFRQPHPPITDPFQNQNGAPKFNGPVEVCSYCRSSGQRYYYGHTKKNCPKYCPANKMMLNLKRSEEEHRQFMRDIKKGREID</sequence>
<proteinExistence type="predicted"/>
<organism evidence="2 3">
    <name type="scientific">Mesorhabditis belari</name>
    <dbReference type="NCBI Taxonomy" id="2138241"/>
    <lineage>
        <taxon>Eukaryota</taxon>
        <taxon>Metazoa</taxon>
        <taxon>Ecdysozoa</taxon>
        <taxon>Nematoda</taxon>
        <taxon>Chromadorea</taxon>
        <taxon>Rhabditida</taxon>
        <taxon>Rhabditina</taxon>
        <taxon>Rhabditomorpha</taxon>
        <taxon>Rhabditoidea</taxon>
        <taxon>Rhabditidae</taxon>
        <taxon>Mesorhabditinae</taxon>
        <taxon>Mesorhabditis</taxon>
    </lineage>
</organism>
<evidence type="ECO:0000256" key="1">
    <source>
        <dbReference type="SAM" id="MobiDB-lite"/>
    </source>
</evidence>
<evidence type="ECO:0000313" key="3">
    <source>
        <dbReference type="WBParaSite" id="MBELARI_LOCUS4246.1"/>
    </source>
</evidence>
<dbReference type="Proteomes" id="UP000887575">
    <property type="component" value="Unassembled WGS sequence"/>
</dbReference>
<feature type="region of interest" description="Disordered" evidence="1">
    <location>
        <begin position="218"/>
        <end position="237"/>
    </location>
</feature>
<evidence type="ECO:0000313" key="2">
    <source>
        <dbReference type="Proteomes" id="UP000887575"/>
    </source>
</evidence>